<evidence type="ECO:0000256" key="1">
    <source>
        <dbReference type="ARBA" id="ARBA00004370"/>
    </source>
</evidence>
<keyword evidence="4" id="KW-0342">GTP-binding</keyword>
<dbReference type="InterPro" id="IPR027417">
    <property type="entry name" value="P-loop_NTPase"/>
</dbReference>
<comment type="subcellular location">
    <subcellularLocation>
        <location evidence="1">Membrane</location>
    </subcellularLocation>
</comment>
<dbReference type="Proteomes" id="UP001191082">
    <property type="component" value="Unassembled WGS sequence"/>
</dbReference>
<dbReference type="Gene3D" id="3.40.50.300">
    <property type="entry name" value="P-loop containing nucleotide triphosphate hydrolases"/>
    <property type="match status" value="1"/>
</dbReference>
<evidence type="ECO:0000256" key="2">
    <source>
        <dbReference type="ARBA" id="ARBA00022741"/>
    </source>
</evidence>
<keyword evidence="5" id="KW-0472">Membrane</keyword>
<protein>
    <recommendedName>
        <fullName evidence="6">Dynamin N-terminal domain-containing protein</fullName>
    </recommendedName>
</protein>
<evidence type="ECO:0000256" key="3">
    <source>
        <dbReference type="ARBA" id="ARBA00022801"/>
    </source>
</evidence>
<dbReference type="InterPro" id="IPR045063">
    <property type="entry name" value="Dynamin_N"/>
</dbReference>
<dbReference type="PANTHER" id="PTHR10465:SF0">
    <property type="entry name" value="SARCALUMENIN"/>
    <property type="match status" value="1"/>
</dbReference>
<comment type="caution">
    <text evidence="7">The sequence shown here is derived from an EMBL/GenBank/DDBJ whole genome shotgun (WGS) entry which is preliminary data.</text>
</comment>
<dbReference type="InterPro" id="IPR027094">
    <property type="entry name" value="Mitofusin_fam"/>
</dbReference>
<dbReference type="RefSeq" id="WP_138864562.1">
    <property type="nucleotide sequence ID" value="NZ_VCPC01000003.1"/>
</dbReference>
<dbReference type="PANTHER" id="PTHR10465">
    <property type="entry name" value="TRANSMEMBRANE GTPASE FZO1"/>
    <property type="match status" value="1"/>
</dbReference>
<name>A0ABY2X6V0_9RHOB</name>
<keyword evidence="8" id="KW-1185">Reference proteome</keyword>
<reference evidence="7 8" key="1">
    <citation type="submission" date="2019-05" db="EMBL/GenBank/DDBJ databases">
        <title>Marivita sp. nov. isolated from sea sediment.</title>
        <authorList>
            <person name="Kim W."/>
        </authorList>
    </citation>
    <scope>NUCLEOTIDE SEQUENCE [LARGE SCALE GENOMIC DNA]</scope>
    <source>
        <strain evidence="7 8">CAU 1492</strain>
    </source>
</reference>
<evidence type="ECO:0000256" key="5">
    <source>
        <dbReference type="ARBA" id="ARBA00023136"/>
    </source>
</evidence>
<feature type="domain" description="Dynamin N-terminal" evidence="6">
    <location>
        <begin position="72"/>
        <end position="304"/>
    </location>
</feature>
<sequence>MNITHDFTATDRIALAPALGCLNAGLEPLAQLADQARSLEKSLDLLEQLAGETGQRSVIRLRDELAAFEPAITIVGQVKSGKTTLVNALAGWSDLLPADVNPWTSVVTSLHLMPGRQRQDVGARFQLMREEEWDRLLRKGGRLGELADRAGADTEMEKIRAQIEEMREKSRRRLGRKFELLLGQEHEYGYFDKNLLERYICLGDDFLSEEDAPEEDDQGRFADITRSADLFLHCQSMPHPLCIRDTPGVNDTFMMREQVTINAVRNSRVCVMVLSANQALTSVDMGLIRLVSNLNARDVIIFVNRIDELQDPGEQVPEIEASIRATLAEHDGPEDAQIIFGSAYWAGRVLSETVDDMTDASAAALMNWAEAQLATGDHDLGAPDMIWQLSGLPQLNRAIAEQVVDTLGAPKLRKIAAAAVTIASGQQAANLVRIAGDSGGADQPIEEIRRELASLSQEHLDDLADALAAIAASHHERSDRAHKNFLERATHSLIAHLEKHGDGPVWEYSPTGLRMLLKSAHSVFTSRAQTAAAEAYQNAVADVAELYYRAFGDAVEGIQLSVPEVPAAAPPVSLAQTIALDFNDGWWRTWWRRARGYKAFAARFHAMIAAETADFITQFKTAPTNEFTARLIDVLQSFLDQSRDVLDDIAQGNGARPESDTLFLDGHEQDRQSAIAALIADLEPLALQGREDTSTNAGQ</sequence>
<evidence type="ECO:0000256" key="4">
    <source>
        <dbReference type="ARBA" id="ARBA00023134"/>
    </source>
</evidence>
<dbReference type="EMBL" id="VCPC01000003">
    <property type="protein sequence ID" value="TMV11496.1"/>
    <property type="molecule type" value="Genomic_DNA"/>
</dbReference>
<accession>A0ABY2X6V0</accession>
<proteinExistence type="predicted"/>
<evidence type="ECO:0000259" key="6">
    <source>
        <dbReference type="Pfam" id="PF00350"/>
    </source>
</evidence>
<gene>
    <name evidence="7" type="ORF">FGK64_14545</name>
</gene>
<keyword evidence="2" id="KW-0547">Nucleotide-binding</keyword>
<keyword evidence="3" id="KW-0378">Hydrolase</keyword>
<dbReference type="Pfam" id="PF00350">
    <property type="entry name" value="Dynamin_N"/>
    <property type="match status" value="1"/>
</dbReference>
<dbReference type="SUPFAM" id="SSF52540">
    <property type="entry name" value="P-loop containing nucleoside triphosphate hydrolases"/>
    <property type="match status" value="1"/>
</dbReference>
<organism evidence="7 8">
    <name type="scientific">Arenibacterium halophilum</name>
    <dbReference type="NCBI Taxonomy" id="2583821"/>
    <lineage>
        <taxon>Bacteria</taxon>
        <taxon>Pseudomonadati</taxon>
        <taxon>Pseudomonadota</taxon>
        <taxon>Alphaproteobacteria</taxon>
        <taxon>Rhodobacterales</taxon>
        <taxon>Paracoccaceae</taxon>
        <taxon>Arenibacterium</taxon>
    </lineage>
</organism>
<evidence type="ECO:0000313" key="8">
    <source>
        <dbReference type="Proteomes" id="UP001191082"/>
    </source>
</evidence>
<evidence type="ECO:0000313" key="7">
    <source>
        <dbReference type="EMBL" id="TMV11496.1"/>
    </source>
</evidence>